<comment type="similarity">
    <text evidence="4 9">Belongs to the UbiA prenyltransferase family.</text>
</comment>
<proteinExistence type="inferred from homology"/>
<comment type="pathway">
    <text evidence="9">Cofactor biosynthesis; ubiquinone biosynthesis.</text>
</comment>
<keyword evidence="9" id="KW-0999">Mitochondrion inner membrane</keyword>
<evidence type="ECO:0000256" key="8">
    <source>
        <dbReference type="ARBA" id="ARBA00023136"/>
    </source>
</evidence>
<feature type="transmembrane region" description="Helical" evidence="9">
    <location>
        <begin position="261"/>
        <end position="280"/>
    </location>
</feature>
<reference evidence="10 11" key="1">
    <citation type="submission" date="2019-01" db="EMBL/GenBank/DDBJ databases">
        <title>Draft genome sequences of three monokaryotic isolates of the white-rot basidiomycete fungus Dichomitus squalens.</title>
        <authorList>
            <consortium name="DOE Joint Genome Institute"/>
            <person name="Lopez S.C."/>
            <person name="Andreopoulos B."/>
            <person name="Pangilinan J."/>
            <person name="Lipzen A."/>
            <person name="Riley R."/>
            <person name="Ahrendt S."/>
            <person name="Ng V."/>
            <person name="Barry K."/>
            <person name="Daum C."/>
            <person name="Grigoriev I.V."/>
            <person name="Hilden K.S."/>
            <person name="Makela M.R."/>
            <person name="de Vries R.P."/>
        </authorList>
    </citation>
    <scope>NUCLEOTIDE SEQUENCE [LARGE SCALE GENOMIC DNA]</scope>
    <source>
        <strain evidence="10 11">CBS 464.89</strain>
    </source>
</reference>
<comment type="pathway">
    <text evidence="3">Secondary metabolite biosynthesis.</text>
</comment>
<dbReference type="EMBL" id="ML145101">
    <property type="protein sequence ID" value="TBU60990.1"/>
    <property type="molecule type" value="Genomic_DNA"/>
</dbReference>
<dbReference type="EC" id="2.5.1.39" evidence="9"/>
<evidence type="ECO:0000256" key="5">
    <source>
        <dbReference type="ARBA" id="ARBA00022679"/>
    </source>
</evidence>
<dbReference type="FunFam" id="1.20.120.1780:FF:000001">
    <property type="entry name" value="4-hydroxybenzoate octaprenyltransferase"/>
    <property type="match status" value="1"/>
</dbReference>
<feature type="transmembrane region" description="Helical" evidence="9">
    <location>
        <begin position="194"/>
        <end position="213"/>
    </location>
</feature>
<evidence type="ECO:0000256" key="4">
    <source>
        <dbReference type="ARBA" id="ARBA00005985"/>
    </source>
</evidence>
<dbReference type="AlphaFoldDB" id="A0A4Q9Q1W0"/>
<gene>
    <name evidence="10" type="ORF">BD310DRAFT_814139</name>
</gene>
<dbReference type="InterPro" id="IPR039653">
    <property type="entry name" value="Prenyltransferase"/>
</dbReference>
<dbReference type="FunFam" id="1.10.357.140:FF:000008">
    <property type="entry name" value="4-hydroxybenzoate octaprenyltransferase"/>
    <property type="match status" value="1"/>
</dbReference>
<accession>A0A4Q9Q1W0</accession>
<dbReference type="GO" id="GO:0008412">
    <property type="term" value="F:4-hydroxybenzoate polyprenyltransferase activity"/>
    <property type="evidence" value="ECO:0007669"/>
    <property type="project" value="UniProtKB-EC"/>
</dbReference>
<keyword evidence="5 9" id="KW-0808">Transferase</keyword>
<sequence length="322" mass="35425">MASNQPLLEKKQVQAKRSPQTFASTAWAYFRLTRLHKFPAGSDLIFWPSAWGVMLCARTEDLEITTVCAMILLYALGGTLRHGAGCCWNDICDVEFDRQVERSKSRPLASGAISMTGALALFAAHYAVLYYLLTLAGDEAFKVGLVGLYIVDLIYPLMKRFTHWPQAILGLAMTWGLPTAWVSIRGYSDIDAAVVLYFGGVCWTIYYDTIYACQDRRDDIKAGVKSTAVLFGDWIRPILSFFAACFVASLVYAGVITEAGWLYYTITVGGAAACFAKQMLTIDFDNGEQCWQAFKTNGTLVGFLVWAGMAADYAAAVGLISL</sequence>
<evidence type="ECO:0000256" key="7">
    <source>
        <dbReference type="ARBA" id="ARBA00022989"/>
    </source>
</evidence>
<feature type="transmembrane region" description="Helical" evidence="9">
    <location>
        <begin position="300"/>
        <end position="320"/>
    </location>
</feature>
<dbReference type="PROSITE" id="PS00943">
    <property type="entry name" value="UBIA"/>
    <property type="match status" value="1"/>
</dbReference>
<feature type="transmembrane region" description="Helical" evidence="9">
    <location>
        <begin position="167"/>
        <end position="188"/>
    </location>
</feature>
<evidence type="ECO:0000256" key="1">
    <source>
        <dbReference type="ARBA" id="ARBA00001946"/>
    </source>
</evidence>
<dbReference type="OMA" id="AKRHTHF"/>
<feature type="transmembrane region" description="Helical" evidence="9">
    <location>
        <begin position="108"/>
        <end position="133"/>
    </location>
</feature>
<keyword evidence="9" id="KW-0496">Mitochondrion</keyword>
<comment type="catalytic activity">
    <reaction evidence="9">
        <text>an all-trans-polyprenyl diphosphate + 4-hydroxybenzoate = a 4-hydroxy-3-(all-trans-polyprenyl)benzoate + diphosphate</text>
        <dbReference type="Rhea" id="RHEA:44504"/>
        <dbReference type="Rhea" id="RHEA-COMP:9514"/>
        <dbReference type="Rhea" id="RHEA-COMP:9564"/>
        <dbReference type="ChEBI" id="CHEBI:17879"/>
        <dbReference type="ChEBI" id="CHEBI:33019"/>
        <dbReference type="ChEBI" id="CHEBI:58914"/>
        <dbReference type="ChEBI" id="CHEBI:78396"/>
        <dbReference type="EC" id="2.5.1.39"/>
    </reaction>
</comment>
<dbReference type="PANTHER" id="PTHR11048">
    <property type="entry name" value="PRENYLTRANSFERASES"/>
    <property type="match status" value="1"/>
</dbReference>
<dbReference type="CDD" id="cd13959">
    <property type="entry name" value="PT_UbiA_COQ2"/>
    <property type="match status" value="1"/>
</dbReference>
<comment type="cofactor">
    <cofactor evidence="1 9">
        <name>Mg(2+)</name>
        <dbReference type="ChEBI" id="CHEBI:18420"/>
    </cofactor>
</comment>
<keyword evidence="9" id="KW-0414">Isoprene biosynthesis</keyword>
<keyword evidence="7 9" id="KW-1133">Transmembrane helix</keyword>
<comment type="function">
    <text evidence="9">Catalyzes the prenylation of para-hydroxybenzoate (PHB) with an all-trans polyprenyl group. Mediates the second step in the final reaction sequence of coenzyme Q (CoQ) biosynthesis, which is the condensation of the polyisoprenoid side chain with PHB, generating the first membrane-bound Q intermediate.</text>
</comment>
<keyword evidence="11" id="KW-1185">Reference proteome</keyword>
<name>A0A4Q9Q1W0_9APHY</name>
<evidence type="ECO:0000256" key="2">
    <source>
        <dbReference type="ARBA" id="ARBA00004141"/>
    </source>
</evidence>
<dbReference type="PANTHER" id="PTHR11048:SF28">
    <property type="entry name" value="4-HYDROXYBENZOATE POLYPRENYLTRANSFERASE, MITOCHONDRIAL"/>
    <property type="match status" value="1"/>
</dbReference>
<dbReference type="UniPathway" id="UPA00232"/>
<protein>
    <recommendedName>
        <fullName evidence="9">4-hydroxybenzoate polyprenyltransferase, mitochondrial</fullName>
        <shortName evidence="9">4-HB polyprenyltransferase</shortName>
        <ecNumber evidence="9">2.5.1.39</ecNumber>
    </recommendedName>
    <alternativeName>
        <fullName evidence="9">Para-hydroxybenzoate--polyprenyltransferase</fullName>
        <shortName evidence="9">PHB:PPT</shortName>
        <shortName evidence="9">PHB:polyprenyltransferase</shortName>
    </alternativeName>
</protein>
<feature type="transmembrane region" description="Helical" evidence="9">
    <location>
        <begin position="234"/>
        <end position="255"/>
    </location>
</feature>
<dbReference type="STRING" id="114155.A0A4Q9Q1W0"/>
<dbReference type="GO" id="GO:0005743">
    <property type="term" value="C:mitochondrial inner membrane"/>
    <property type="evidence" value="ECO:0007669"/>
    <property type="project" value="UniProtKB-SubCell"/>
</dbReference>
<dbReference type="InterPro" id="IPR000537">
    <property type="entry name" value="UbiA_prenyltransferase"/>
</dbReference>
<dbReference type="Gene3D" id="1.20.120.1780">
    <property type="entry name" value="UbiA prenyltransferase"/>
    <property type="match status" value="1"/>
</dbReference>
<comment type="subcellular location">
    <subcellularLocation>
        <location evidence="2">Membrane</location>
        <topology evidence="2">Multi-pass membrane protein</topology>
    </subcellularLocation>
    <subcellularLocation>
        <location evidence="9">Mitochondrion inner membrane</location>
        <topology evidence="9">Multi-pass membrane protein</topology>
        <orientation evidence="9">Matrix side</orientation>
    </subcellularLocation>
</comment>
<evidence type="ECO:0000313" key="11">
    <source>
        <dbReference type="Proteomes" id="UP000292082"/>
    </source>
</evidence>
<dbReference type="InterPro" id="IPR006370">
    <property type="entry name" value="HB_polyprenyltransferase-like"/>
</dbReference>
<dbReference type="InterPro" id="IPR030470">
    <property type="entry name" value="UbiA_prenylTrfase_CS"/>
</dbReference>
<dbReference type="Pfam" id="PF01040">
    <property type="entry name" value="UbiA"/>
    <property type="match status" value="1"/>
</dbReference>
<keyword evidence="6 9" id="KW-0812">Transmembrane</keyword>
<keyword evidence="9" id="KW-0831">Ubiquinone biosynthesis</keyword>
<keyword evidence="8 9" id="KW-0472">Membrane</keyword>
<organism evidence="10 11">
    <name type="scientific">Dichomitus squalens</name>
    <dbReference type="NCBI Taxonomy" id="114155"/>
    <lineage>
        <taxon>Eukaryota</taxon>
        <taxon>Fungi</taxon>
        <taxon>Dikarya</taxon>
        <taxon>Basidiomycota</taxon>
        <taxon>Agaricomycotina</taxon>
        <taxon>Agaricomycetes</taxon>
        <taxon>Polyporales</taxon>
        <taxon>Polyporaceae</taxon>
        <taxon>Dichomitus</taxon>
    </lineage>
</organism>
<evidence type="ECO:0000313" key="10">
    <source>
        <dbReference type="EMBL" id="TBU60990.1"/>
    </source>
</evidence>
<evidence type="ECO:0000256" key="9">
    <source>
        <dbReference type="HAMAP-Rule" id="MF_03189"/>
    </source>
</evidence>
<evidence type="ECO:0000256" key="6">
    <source>
        <dbReference type="ARBA" id="ARBA00022692"/>
    </source>
</evidence>
<dbReference type="GO" id="GO:0006744">
    <property type="term" value="P:ubiquinone biosynthetic process"/>
    <property type="evidence" value="ECO:0007669"/>
    <property type="project" value="UniProtKB-UniRule"/>
</dbReference>
<evidence type="ECO:0000256" key="3">
    <source>
        <dbReference type="ARBA" id="ARBA00005179"/>
    </source>
</evidence>
<dbReference type="HAMAP" id="MF_01635">
    <property type="entry name" value="UbiA"/>
    <property type="match status" value="1"/>
</dbReference>
<dbReference type="GO" id="GO:0008299">
    <property type="term" value="P:isoprenoid biosynthetic process"/>
    <property type="evidence" value="ECO:0007669"/>
    <property type="project" value="UniProtKB-UniRule"/>
</dbReference>
<dbReference type="Proteomes" id="UP000292082">
    <property type="component" value="Unassembled WGS sequence"/>
</dbReference>